<evidence type="ECO:0000256" key="1">
    <source>
        <dbReference type="ARBA" id="ARBA00002388"/>
    </source>
</evidence>
<dbReference type="Proteomes" id="UP000199514">
    <property type="component" value="Unassembled WGS sequence"/>
</dbReference>
<dbReference type="AlphaFoldDB" id="A0A1I1MCI1"/>
<dbReference type="Gene3D" id="2.40.100.10">
    <property type="entry name" value="Cyclophilin-like"/>
    <property type="match status" value="1"/>
</dbReference>
<evidence type="ECO:0000259" key="6">
    <source>
        <dbReference type="PROSITE" id="PS50072"/>
    </source>
</evidence>
<keyword evidence="4 5" id="KW-0413">Isomerase</keyword>
<dbReference type="Pfam" id="PF00160">
    <property type="entry name" value="Pro_isomerase"/>
    <property type="match status" value="1"/>
</dbReference>
<sequence>MKTAEIHTAKGVMKVEFFEQDAPNTVKNFVDLANQGFYDGLAFHRVIPNFVIQGGCPNSREGAKGMPGTGGPGYKIKCELTGGNQFHDRGVLSMAHAGRDTGGSQFFICHTRDTTKHLDRNHTVFGKVVDGLDIIDQIKAGDRIEKIVVSEA</sequence>
<dbReference type="InterPro" id="IPR029000">
    <property type="entry name" value="Cyclophilin-like_dom_sf"/>
</dbReference>
<name>A0A1I1MCI1_9BACT</name>
<evidence type="ECO:0000256" key="4">
    <source>
        <dbReference type="ARBA" id="ARBA00023235"/>
    </source>
</evidence>
<accession>A0A1I1MCI1</accession>
<dbReference type="PANTHER" id="PTHR45625">
    <property type="entry name" value="PEPTIDYL-PROLYL CIS-TRANS ISOMERASE-RELATED"/>
    <property type="match status" value="1"/>
</dbReference>
<dbReference type="STRING" id="927664.SAMN05421780_110129"/>
<gene>
    <name evidence="7" type="ORF">SAMN05421780_110129</name>
</gene>
<dbReference type="RefSeq" id="WP_091515244.1">
    <property type="nucleotide sequence ID" value="NZ_FOLE01000010.1"/>
</dbReference>
<dbReference type="EC" id="5.2.1.8" evidence="5"/>
<comment type="similarity">
    <text evidence="2 5">Belongs to the cyclophilin-type PPIase family.</text>
</comment>
<dbReference type="EMBL" id="FOLE01000010">
    <property type="protein sequence ID" value="SFC83101.1"/>
    <property type="molecule type" value="Genomic_DNA"/>
</dbReference>
<reference evidence="7 8" key="1">
    <citation type="submission" date="2016-10" db="EMBL/GenBank/DDBJ databases">
        <authorList>
            <person name="de Groot N.N."/>
        </authorList>
    </citation>
    <scope>NUCLEOTIDE SEQUENCE [LARGE SCALE GENOMIC DNA]</scope>
    <source>
        <strain evidence="7 8">DSM 6793</strain>
    </source>
</reference>
<organism evidence="7 8">
    <name type="scientific">Flexibacter flexilis DSM 6793</name>
    <dbReference type="NCBI Taxonomy" id="927664"/>
    <lineage>
        <taxon>Bacteria</taxon>
        <taxon>Pseudomonadati</taxon>
        <taxon>Bacteroidota</taxon>
        <taxon>Cytophagia</taxon>
        <taxon>Cytophagales</taxon>
        <taxon>Flexibacteraceae</taxon>
        <taxon>Flexibacter</taxon>
    </lineage>
</organism>
<evidence type="ECO:0000313" key="8">
    <source>
        <dbReference type="Proteomes" id="UP000199514"/>
    </source>
</evidence>
<proteinExistence type="inferred from homology"/>
<protein>
    <recommendedName>
        <fullName evidence="5">Peptidyl-prolyl cis-trans isomerase</fullName>
        <shortName evidence="5">PPIase</shortName>
        <ecNumber evidence="5">5.2.1.8</ecNumber>
    </recommendedName>
</protein>
<dbReference type="PANTHER" id="PTHR45625:SF4">
    <property type="entry name" value="PEPTIDYLPROLYL ISOMERASE DOMAIN AND WD REPEAT-CONTAINING PROTEIN 1"/>
    <property type="match status" value="1"/>
</dbReference>
<dbReference type="GO" id="GO:0006457">
    <property type="term" value="P:protein folding"/>
    <property type="evidence" value="ECO:0007669"/>
    <property type="project" value="InterPro"/>
</dbReference>
<dbReference type="InterPro" id="IPR044666">
    <property type="entry name" value="Cyclophilin_A-like"/>
</dbReference>
<dbReference type="GO" id="GO:0003755">
    <property type="term" value="F:peptidyl-prolyl cis-trans isomerase activity"/>
    <property type="evidence" value="ECO:0007669"/>
    <property type="project" value="UniProtKB-UniRule"/>
</dbReference>
<evidence type="ECO:0000256" key="5">
    <source>
        <dbReference type="RuleBase" id="RU363019"/>
    </source>
</evidence>
<dbReference type="PROSITE" id="PS50072">
    <property type="entry name" value="CSA_PPIASE_2"/>
    <property type="match status" value="1"/>
</dbReference>
<dbReference type="PROSITE" id="PS00170">
    <property type="entry name" value="CSA_PPIASE_1"/>
    <property type="match status" value="1"/>
</dbReference>
<feature type="domain" description="PPIase cyclophilin-type" evidence="6">
    <location>
        <begin position="1"/>
        <end position="140"/>
    </location>
</feature>
<comment type="catalytic activity">
    <reaction evidence="5">
        <text>[protein]-peptidylproline (omega=180) = [protein]-peptidylproline (omega=0)</text>
        <dbReference type="Rhea" id="RHEA:16237"/>
        <dbReference type="Rhea" id="RHEA-COMP:10747"/>
        <dbReference type="Rhea" id="RHEA-COMP:10748"/>
        <dbReference type="ChEBI" id="CHEBI:83833"/>
        <dbReference type="ChEBI" id="CHEBI:83834"/>
        <dbReference type="EC" id="5.2.1.8"/>
    </reaction>
</comment>
<dbReference type="InterPro" id="IPR024936">
    <property type="entry name" value="Cyclophilin-type_PPIase"/>
</dbReference>
<keyword evidence="3 5" id="KW-0697">Rotamase</keyword>
<dbReference type="OrthoDB" id="9807797at2"/>
<evidence type="ECO:0000256" key="2">
    <source>
        <dbReference type="ARBA" id="ARBA00007365"/>
    </source>
</evidence>
<dbReference type="InterPro" id="IPR020892">
    <property type="entry name" value="Cyclophilin-type_PPIase_CS"/>
</dbReference>
<dbReference type="PRINTS" id="PR00153">
    <property type="entry name" value="CSAPPISMRASE"/>
</dbReference>
<dbReference type="SUPFAM" id="SSF50891">
    <property type="entry name" value="Cyclophilin-like"/>
    <property type="match status" value="1"/>
</dbReference>
<evidence type="ECO:0000313" key="7">
    <source>
        <dbReference type="EMBL" id="SFC83101.1"/>
    </source>
</evidence>
<keyword evidence="8" id="KW-1185">Reference proteome</keyword>
<dbReference type="PIRSF" id="PIRSF001467">
    <property type="entry name" value="Peptidylpro_ismrse"/>
    <property type="match status" value="1"/>
</dbReference>
<dbReference type="CDD" id="cd00317">
    <property type="entry name" value="cyclophilin"/>
    <property type="match status" value="1"/>
</dbReference>
<comment type="function">
    <text evidence="1 5">PPIases accelerate the folding of proteins. It catalyzes the cis-trans isomerization of proline imidic peptide bonds in oligopeptides.</text>
</comment>
<dbReference type="InterPro" id="IPR002130">
    <property type="entry name" value="Cyclophilin-type_PPIase_dom"/>
</dbReference>
<evidence type="ECO:0000256" key="3">
    <source>
        <dbReference type="ARBA" id="ARBA00023110"/>
    </source>
</evidence>